<name>A0ABS8V7G0_DATST</name>
<evidence type="ECO:0000313" key="2">
    <source>
        <dbReference type="Proteomes" id="UP000823775"/>
    </source>
</evidence>
<evidence type="ECO:0000313" key="1">
    <source>
        <dbReference type="EMBL" id="MCD9642342.1"/>
    </source>
</evidence>
<protein>
    <submittedName>
        <fullName evidence="1">Uncharacterized protein</fullName>
    </submittedName>
</protein>
<accession>A0ABS8V7G0</accession>
<comment type="caution">
    <text evidence="1">The sequence shown here is derived from an EMBL/GenBank/DDBJ whole genome shotgun (WGS) entry which is preliminary data.</text>
</comment>
<dbReference type="Proteomes" id="UP000823775">
    <property type="component" value="Unassembled WGS sequence"/>
</dbReference>
<organism evidence="1 2">
    <name type="scientific">Datura stramonium</name>
    <name type="common">Jimsonweed</name>
    <name type="synonym">Common thornapple</name>
    <dbReference type="NCBI Taxonomy" id="4076"/>
    <lineage>
        <taxon>Eukaryota</taxon>
        <taxon>Viridiplantae</taxon>
        <taxon>Streptophyta</taxon>
        <taxon>Embryophyta</taxon>
        <taxon>Tracheophyta</taxon>
        <taxon>Spermatophyta</taxon>
        <taxon>Magnoliopsida</taxon>
        <taxon>eudicotyledons</taxon>
        <taxon>Gunneridae</taxon>
        <taxon>Pentapetalae</taxon>
        <taxon>asterids</taxon>
        <taxon>lamiids</taxon>
        <taxon>Solanales</taxon>
        <taxon>Solanaceae</taxon>
        <taxon>Solanoideae</taxon>
        <taxon>Datureae</taxon>
        <taxon>Datura</taxon>
    </lineage>
</organism>
<dbReference type="EMBL" id="JACEIK010003597">
    <property type="protein sequence ID" value="MCD9642342.1"/>
    <property type="molecule type" value="Genomic_DNA"/>
</dbReference>
<feature type="non-terminal residue" evidence="1">
    <location>
        <position position="1"/>
    </location>
</feature>
<keyword evidence="2" id="KW-1185">Reference proteome</keyword>
<proteinExistence type="predicted"/>
<sequence length="77" mass="8912">EDGCKSIKLRLEIVVTMGQHYDSSYFSMNHQLGREDWKLDLITCLVSKIKRTNESSHDFMTRQGNSLGEVQHLKLKS</sequence>
<reference evidence="1 2" key="1">
    <citation type="journal article" date="2021" name="BMC Genomics">
        <title>Datura genome reveals duplications of psychoactive alkaloid biosynthetic genes and high mutation rate following tissue culture.</title>
        <authorList>
            <person name="Rajewski A."/>
            <person name="Carter-House D."/>
            <person name="Stajich J."/>
            <person name="Litt A."/>
        </authorList>
    </citation>
    <scope>NUCLEOTIDE SEQUENCE [LARGE SCALE GENOMIC DNA]</scope>
    <source>
        <strain evidence="1">AR-01</strain>
    </source>
</reference>
<gene>
    <name evidence="1" type="ORF">HAX54_029072</name>
</gene>